<accession>A0A2P2J0F9</accession>
<dbReference type="EMBL" id="GGEC01006454">
    <property type="protein sequence ID" value="MBW86937.1"/>
    <property type="molecule type" value="Transcribed_RNA"/>
</dbReference>
<proteinExistence type="predicted"/>
<organism evidence="1">
    <name type="scientific">Rhizophora mucronata</name>
    <name type="common">Asiatic mangrove</name>
    <dbReference type="NCBI Taxonomy" id="61149"/>
    <lineage>
        <taxon>Eukaryota</taxon>
        <taxon>Viridiplantae</taxon>
        <taxon>Streptophyta</taxon>
        <taxon>Embryophyta</taxon>
        <taxon>Tracheophyta</taxon>
        <taxon>Spermatophyta</taxon>
        <taxon>Magnoliopsida</taxon>
        <taxon>eudicotyledons</taxon>
        <taxon>Gunneridae</taxon>
        <taxon>Pentapetalae</taxon>
        <taxon>rosids</taxon>
        <taxon>fabids</taxon>
        <taxon>Malpighiales</taxon>
        <taxon>Rhizophoraceae</taxon>
        <taxon>Rhizophora</taxon>
    </lineage>
</organism>
<evidence type="ECO:0000313" key="1">
    <source>
        <dbReference type="EMBL" id="MBW86937.1"/>
    </source>
</evidence>
<protein>
    <submittedName>
        <fullName evidence="1">Uncharacterized protein MANES_02G088900</fullName>
    </submittedName>
</protein>
<name>A0A2P2J0F9_RHIMU</name>
<reference evidence="1" key="1">
    <citation type="submission" date="2018-02" db="EMBL/GenBank/DDBJ databases">
        <title>Rhizophora mucronata_Transcriptome.</title>
        <authorList>
            <person name="Meera S.P."/>
            <person name="Sreeshan A."/>
            <person name="Augustine A."/>
        </authorList>
    </citation>
    <scope>NUCLEOTIDE SEQUENCE</scope>
    <source>
        <tissue evidence="1">Leaf</tissue>
    </source>
</reference>
<sequence length="23" mass="2425">MQPILCIISIKIVGLSPTGLVKT</sequence>
<dbReference type="AlphaFoldDB" id="A0A2P2J0F9"/>